<accession>A0A375C863</accession>
<evidence type="ECO:0000313" key="1">
    <source>
        <dbReference type="EMBL" id="SOY64332.1"/>
    </source>
</evidence>
<name>A0A375C863_9BURK</name>
<dbReference type="Proteomes" id="UP000256297">
    <property type="component" value="Chromosome CBM2589_a"/>
</dbReference>
<proteinExistence type="predicted"/>
<gene>
    <name evidence="1" type="ORF">CBM2589_A70436</name>
</gene>
<comment type="caution">
    <text evidence="1">The sequence shown here is derived from an EMBL/GenBank/DDBJ whole genome shotgun (WGS) entry which is preliminary data.</text>
</comment>
<organism evidence="1">
    <name type="scientific">Cupriavidus taiwanensis</name>
    <dbReference type="NCBI Taxonomy" id="164546"/>
    <lineage>
        <taxon>Bacteria</taxon>
        <taxon>Pseudomonadati</taxon>
        <taxon>Pseudomonadota</taxon>
        <taxon>Betaproteobacteria</taxon>
        <taxon>Burkholderiales</taxon>
        <taxon>Burkholderiaceae</taxon>
        <taxon>Cupriavidus</taxon>
    </lineage>
</organism>
<dbReference type="EMBL" id="OFSP01000037">
    <property type="protein sequence ID" value="SOY64332.1"/>
    <property type="molecule type" value="Genomic_DNA"/>
</dbReference>
<sequence>MKTMETGCIYRIYPEWHGAACALER</sequence>
<dbReference type="AlphaFoldDB" id="A0A375C863"/>
<reference evidence="1" key="1">
    <citation type="submission" date="2018-01" db="EMBL/GenBank/DDBJ databases">
        <authorList>
            <person name="Clerissi C."/>
        </authorList>
    </citation>
    <scope>NUCLEOTIDE SEQUENCE</scope>
    <source>
        <strain evidence="1">Cupriavidus taiwanensis STM 3521</strain>
    </source>
</reference>
<protein>
    <submittedName>
        <fullName evidence="1">Uncharacterized protein</fullName>
    </submittedName>
</protein>